<sequence>MQDKYLMGIDAGTSNIKAVLFGINGEEKFIVSRKNKIIKKYRTWTEQDMNLLWENFCKVIKEIIEKNNIDSASILSIGITGQGEGCWLIDSRGSPVRNAILWSDARAVGIVEKIKEDKEKWNRIKEITGSYAFSGATSIILRWLKENESENLKKAYHCLFCKDWLRFKLTGDICIDVTDASTSILDLNNSTISDEVMDVLEIKEYRKLFKDVVKPYDFAGKISKEAAELTGLCEGTTVAAGMMDVVASAVGIGAVKEGDCCTILGTTCCNEVVRSCYKSNINNSSGFECHAVDKLYLNVIASMAGTPNLDWIIDNFFIEDKRLAQENNKNLYEILEEKIKNVPVGSGGIIYHPYISTGGERAPFFNANARAQFFGISNNADRYYLLKAVYEGIALSIKDCLQGVESSRKIYLGGGGAKSFYWAQIISDCTACEVIIPSGNEFAAKGAALAAGVQVGVYNDIAAAALNTLKVKRCFTPRDNNTKIYEKIYRLYRILREVEYDLWNLRKDIFHLEY</sequence>
<dbReference type="PANTHER" id="PTHR43095:SF3">
    <property type="entry name" value="L-XYLULOSE_3-KETO-L-GULONATE KINASE"/>
    <property type="match status" value="1"/>
</dbReference>
<accession>A0ABT4CS28</accession>
<feature type="domain" description="Carbohydrate kinase FGGY C-terminal" evidence="5">
    <location>
        <begin position="263"/>
        <end position="454"/>
    </location>
</feature>
<comment type="similarity">
    <text evidence="1">Belongs to the FGGY kinase family.</text>
</comment>
<dbReference type="Pfam" id="PF02782">
    <property type="entry name" value="FGGY_C"/>
    <property type="match status" value="1"/>
</dbReference>
<dbReference type="InterPro" id="IPR050406">
    <property type="entry name" value="FGGY_Carb_Kinase"/>
</dbReference>
<dbReference type="EMBL" id="JAPQES010000002">
    <property type="protein sequence ID" value="MCY6370784.1"/>
    <property type="molecule type" value="Genomic_DNA"/>
</dbReference>
<organism evidence="6 7">
    <name type="scientific">Clostridium ganghwense</name>
    <dbReference type="NCBI Taxonomy" id="312089"/>
    <lineage>
        <taxon>Bacteria</taxon>
        <taxon>Bacillati</taxon>
        <taxon>Bacillota</taxon>
        <taxon>Clostridia</taxon>
        <taxon>Eubacteriales</taxon>
        <taxon>Clostridiaceae</taxon>
        <taxon>Clostridium</taxon>
    </lineage>
</organism>
<evidence type="ECO:0000259" key="5">
    <source>
        <dbReference type="Pfam" id="PF02782"/>
    </source>
</evidence>
<dbReference type="InterPro" id="IPR018484">
    <property type="entry name" value="FGGY_N"/>
</dbReference>
<dbReference type="PIRSF" id="PIRSF000538">
    <property type="entry name" value="GlpK"/>
    <property type="match status" value="1"/>
</dbReference>
<proteinExistence type="inferred from homology"/>
<comment type="caution">
    <text evidence="6">The sequence shown here is derived from an EMBL/GenBank/DDBJ whole genome shotgun (WGS) entry which is preliminary data.</text>
</comment>
<dbReference type="InterPro" id="IPR018485">
    <property type="entry name" value="FGGY_C"/>
</dbReference>
<name>A0ABT4CS28_9CLOT</name>
<dbReference type="Pfam" id="PF00370">
    <property type="entry name" value="FGGY_N"/>
    <property type="match status" value="1"/>
</dbReference>
<protein>
    <submittedName>
        <fullName evidence="6">Carbohydrate kinase</fullName>
    </submittedName>
</protein>
<evidence type="ECO:0000313" key="7">
    <source>
        <dbReference type="Proteomes" id="UP001079657"/>
    </source>
</evidence>
<dbReference type="CDD" id="cd07802">
    <property type="entry name" value="ASKHA_NBD_FGGY_EcLyxK-like"/>
    <property type="match status" value="1"/>
</dbReference>
<dbReference type="InterPro" id="IPR000577">
    <property type="entry name" value="Carb_kinase_FGGY"/>
</dbReference>
<keyword evidence="2" id="KW-0808">Transferase</keyword>
<evidence type="ECO:0000256" key="1">
    <source>
        <dbReference type="ARBA" id="ARBA00009156"/>
    </source>
</evidence>
<feature type="domain" description="Carbohydrate kinase FGGY N-terminal" evidence="4">
    <location>
        <begin position="5"/>
        <end position="251"/>
    </location>
</feature>
<reference evidence="6" key="1">
    <citation type="submission" date="2022-12" db="EMBL/GenBank/DDBJ databases">
        <authorList>
            <person name="Wang J."/>
        </authorList>
    </citation>
    <scope>NUCLEOTIDE SEQUENCE</scope>
    <source>
        <strain evidence="6">HY-42-06</strain>
    </source>
</reference>
<evidence type="ECO:0000256" key="2">
    <source>
        <dbReference type="ARBA" id="ARBA00022679"/>
    </source>
</evidence>
<evidence type="ECO:0000259" key="4">
    <source>
        <dbReference type="Pfam" id="PF00370"/>
    </source>
</evidence>
<dbReference type="Proteomes" id="UP001079657">
    <property type="component" value="Unassembled WGS sequence"/>
</dbReference>
<dbReference type="Gene3D" id="3.30.420.40">
    <property type="match status" value="2"/>
</dbReference>
<dbReference type="InterPro" id="IPR043129">
    <property type="entry name" value="ATPase_NBD"/>
</dbReference>
<gene>
    <name evidence="6" type="ORF">OXH55_09095</name>
</gene>
<evidence type="ECO:0000313" key="6">
    <source>
        <dbReference type="EMBL" id="MCY6370784.1"/>
    </source>
</evidence>
<dbReference type="SUPFAM" id="SSF53067">
    <property type="entry name" value="Actin-like ATPase domain"/>
    <property type="match status" value="2"/>
</dbReference>
<keyword evidence="3 6" id="KW-0418">Kinase</keyword>
<evidence type="ECO:0000256" key="3">
    <source>
        <dbReference type="ARBA" id="ARBA00022777"/>
    </source>
</evidence>
<keyword evidence="7" id="KW-1185">Reference proteome</keyword>
<dbReference type="RefSeq" id="WP_268049609.1">
    <property type="nucleotide sequence ID" value="NZ_JAPQES010000002.1"/>
</dbReference>
<dbReference type="PANTHER" id="PTHR43095">
    <property type="entry name" value="SUGAR KINASE"/>
    <property type="match status" value="1"/>
</dbReference>
<dbReference type="GO" id="GO:0016301">
    <property type="term" value="F:kinase activity"/>
    <property type="evidence" value="ECO:0007669"/>
    <property type="project" value="UniProtKB-KW"/>
</dbReference>